<evidence type="ECO:0000313" key="9">
    <source>
        <dbReference type="RefSeq" id="XP_019631731.1"/>
    </source>
</evidence>
<feature type="domain" description="B30.2/SPRY" evidence="6">
    <location>
        <begin position="1047"/>
        <end position="1238"/>
    </location>
</feature>
<dbReference type="RefSeq" id="XP_019631731.1">
    <property type="nucleotide sequence ID" value="XM_019776172.1"/>
</dbReference>
<dbReference type="Gene3D" id="1.25.10.10">
    <property type="entry name" value="Leucine-rich Repeat Variant"/>
    <property type="match status" value="2"/>
</dbReference>
<dbReference type="SMART" id="SM00449">
    <property type="entry name" value="SPRY"/>
    <property type="match status" value="1"/>
</dbReference>
<dbReference type="Proteomes" id="UP000515135">
    <property type="component" value="Unplaced"/>
</dbReference>
<organism evidence="7 9">
    <name type="scientific">Branchiostoma belcheri</name>
    <name type="common">Amphioxus</name>
    <dbReference type="NCBI Taxonomy" id="7741"/>
    <lineage>
        <taxon>Eukaryota</taxon>
        <taxon>Metazoa</taxon>
        <taxon>Chordata</taxon>
        <taxon>Cephalochordata</taxon>
        <taxon>Leptocardii</taxon>
        <taxon>Amphioxiformes</taxon>
        <taxon>Branchiostomatidae</taxon>
        <taxon>Branchiostoma</taxon>
    </lineage>
</organism>
<feature type="region of interest" description="Disordered" evidence="5">
    <location>
        <begin position="1264"/>
        <end position="1292"/>
    </location>
</feature>
<feature type="repeat" description="ARM" evidence="4">
    <location>
        <begin position="485"/>
        <end position="515"/>
    </location>
</feature>
<feature type="compositionally biased region" description="Basic residues" evidence="5">
    <location>
        <begin position="1271"/>
        <end position="1286"/>
    </location>
</feature>
<dbReference type="PROSITE" id="PS50188">
    <property type="entry name" value="B302_SPRY"/>
    <property type="match status" value="1"/>
</dbReference>
<evidence type="ECO:0000256" key="2">
    <source>
        <dbReference type="ARBA" id="ARBA00022771"/>
    </source>
</evidence>
<accession>A0A6P4ZPZ6</accession>
<proteinExistence type="predicted"/>
<feature type="compositionally biased region" description="Polar residues" evidence="5">
    <location>
        <begin position="900"/>
        <end position="909"/>
    </location>
</feature>
<dbReference type="InterPro" id="IPR016024">
    <property type="entry name" value="ARM-type_fold"/>
</dbReference>
<keyword evidence="2" id="KW-0863">Zinc-finger</keyword>
<dbReference type="GeneID" id="109475530"/>
<dbReference type="InterPro" id="IPR001870">
    <property type="entry name" value="B30.2/SPRY"/>
</dbReference>
<name>A0A6P4ZPZ6_BRABE</name>
<gene>
    <name evidence="8 9" type="primary">LOC109475530</name>
</gene>
<keyword evidence="3" id="KW-0862">Zinc</keyword>
<dbReference type="Gene3D" id="2.60.120.920">
    <property type="match status" value="1"/>
</dbReference>
<evidence type="ECO:0000256" key="3">
    <source>
        <dbReference type="ARBA" id="ARBA00022833"/>
    </source>
</evidence>
<dbReference type="KEGG" id="bbel:109475530"/>
<evidence type="ECO:0000256" key="4">
    <source>
        <dbReference type="PROSITE-ProRule" id="PRU00259"/>
    </source>
</evidence>
<dbReference type="InterPro" id="IPR045129">
    <property type="entry name" value="RNF123/RKP/RSPRY1"/>
</dbReference>
<dbReference type="GO" id="GO:0004842">
    <property type="term" value="F:ubiquitin-protein transferase activity"/>
    <property type="evidence" value="ECO:0007669"/>
    <property type="project" value="InterPro"/>
</dbReference>
<evidence type="ECO:0000259" key="6">
    <source>
        <dbReference type="PROSITE" id="PS50188"/>
    </source>
</evidence>
<reference evidence="8 9" key="1">
    <citation type="submission" date="2025-04" db="UniProtKB">
        <authorList>
            <consortium name="RefSeq"/>
        </authorList>
    </citation>
    <scope>IDENTIFICATION</scope>
    <source>
        <tissue evidence="8 9">Gonad</tissue>
    </source>
</reference>
<dbReference type="RefSeq" id="XP_019631730.1">
    <property type="nucleotide sequence ID" value="XM_019776171.1"/>
</dbReference>
<dbReference type="GO" id="GO:0008270">
    <property type="term" value="F:zinc ion binding"/>
    <property type="evidence" value="ECO:0007669"/>
    <property type="project" value="UniProtKB-KW"/>
</dbReference>
<dbReference type="GO" id="GO:0005737">
    <property type="term" value="C:cytoplasm"/>
    <property type="evidence" value="ECO:0007669"/>
    <property type="project" value="TreeGrafter"/>
</dbReference>
<evidence type="ECO:0000313" key="8">
    <source>
        <dbReference type="RefSeq" id="XP_019631730.1"/>
    </source>
</evidence>
<dbReference type="InterPro" id="IPR000225">
    <property type="entry name" value="Armadillo"/>
</dbReference>
<evidence type="ECO:0000313" key="7">
    <source>
        <dbReference type="Proteomes" id="UP000515135"/>
    </source>
</evidence>
<dbReference type="InterPro" id="IPR011989">
    <property type="entry name" value="ARM-like"/>
</dbReference>
<dbReference type="CDD" id="cd11709">
    <property type="entry name" value="SPRY"/>
    <property type="match status" value="1"/>
</dbReference>
<dbReference type="Pfam" id="PF00622">
    <property type="entry name" value="SPRY"/>
    <property type="match status" value="1"/>
</dbReference>
<dbReference type="PANTHER" id="PTHR13363">
    <property type="entry name" value="RING FINGER AND SRY DOMAIN-CONTAINING"/>
    <property type="match status" value="1"/>
</dbReference>
<dbReference type="InterPro" id="IPR013320">
    <property type="entry name" value="ConA-like_dom_sf"/>
</dbReference>
<protein>
    <submittedName>
        <fullName evidence="8">Uncharacterized protein LOC109475530 isoform X1</fullName>
    </submittedName>
    <submittedName>
        <fullName evidence="9">Uncharacterized protein LOC109475530 isoform X2</fullName>
    </submittedName>
</protein>
<dbReference type="InterPro" id="IPR003877">
    <property type="entry name" value="SPRY_dom"/>
</dbReference>
<dbReference type="SUPFAM" id="SSF49899">
    <property type="entry name" value="Concanavalin A-like lectins/glucanases"/>
    <property type="match status" value="1"/>
</dbReference>
<evidence type="ECO:0000256" key="1">
    <source>
        <dbReference type="ARBA" id="ARBA00022723"/>
    </source>
</evidence>
<dbReference type="GO" id="GO:0051603">
    <property type="term" value="P:proteolysis involved in protein catabolic process"/>
    <property type="evidence" value="ECO:0007669"/>
    <property type="project" value="TreeGrafter"/>
</dbReference>
<dbReference type="OrthoDB" id="258495at2759"/>
<sequence>MRSIGVEGDWTLRILAAVAGSVALVKCVSYLLRRKVERIWSEKLKVDDKIRLEDLGVLARSPNANLRRAAEQVLLDKITQANNFTYVLRRCQHKDIKESFKACTVLCVVLKSMDIAPKYHLQILQTLAFCFLKSSSGHRGGVTMDTEDPSIHTRIQRMTAGAMFELIADSDEYKKFLTQECPGLLNSMVYTLGYSHSRDVVRYCLFFLHQLALNTSLQAMLTNEGAVSTVSEVVVKYHGDSVLQTICFQMLVIFANIQGKDSIQVLKEIARHNVVLYAVGSVRAEDPELVYWAVAVIHEFAINDLYKETICSIPRLLFSLQKVLAASEANLQRLVLRVICFLCLHNDAFKNKVLSNGNISERLSVCLSSGDKDVVHWALVLTHDLAMIGKPAVAQMVESSPGLLSSLKPLVKHKDVTIVRLLAETMGFFCSCEHLHLQVVEAGILDTILLFSQTSDPDLTFWAAALLLNLAMTSDVVKVAILKAGGLSSLLELAIGEHENTQIITMAAKTLTMLSFIGDPLNVQLACNSETTTVTIYGKPHHVYRKGLNVLVYDTLQSEEIIYQTFSLEELEEVSLEEDIEIPCLSSIHQNWEGHLAFIVIWGKHNQLYLSGLSRIISGKGLKPHIESSNFDELSTEDLLPGQHCVLVAEIQQEGRLHFIAVEKNMPPFSFDIQISYAHLVNRRVKKMALDPTLKLLLSTPPTSNISKVSELELLEILSRHEEFQDVIIHREGFLDYLGVTVWDFTEKALEELQSKPLAVAHCLGALKVLAALSVHECSRKTLVLHEVISAIVSLIFNITGLWIQETVNLGLGTSSLSRDASEQSSGPENSPPLFLRCPKPLPALNLSDTQNASSAFNQSPFSEVFEPLQSPRSGPVHRIRSTEHSLQPVNLEGRFLNQSQGETPSHATNGEAAQESSVDECMVTRMGPGGLQSPRSGAVLMKQLTPRSAKLLSAVDQCFIERMSGDDTEEGLTHGSVTIGEDFHKIFQSLIQYSILVLSNCCGTRDADTWQLANMALTQSGALHMAWCALSSCHRKLRYSLRLPVASLVTRLASGPLRTSSSTAAVVLNPADCTSALMLSSDLLEARNDSWTFESVRANQPVNRPWENTQPSGWYYEIELKSCGIIQIGWATKDCEFGPEKGIGVGDNVQSCAFDGARCKVWRGPITEQKDNEYGTEWHSADIVSCLLYSNGNICFWLNGVNLGIAYKGLDMTQQWYPAASLSTEQQILFNFGIQPFRFCPPDGFVPVSEVMLRKVNASHIMPAPPVKGTQKRRKQKLSSRRKPFSPRISKENGGLAFDYRPQAVQWWVPLNGIAEEIDGSEEESIEDSTEDHVLDHQTIDLEGGGDPETPQVQSLWLYYEITVSGREKRTEDLEFGFSTMDRKSKVFAVLSPHGTIFLPSGHKVQLQEDDFSVLLTLGCGFTDNGSVQTVVFMLNGRVLEPEHPFEEDVEHEPKLPYTSCPHLDMNVGQRRFLYQPCGLQVHRLNQAALLHDWHQQRMEGFQVHGETPPQRDC</sequence>
<feature type="region of interest" description="Disordered" evidence="5">
    <location>
        <begin position="900"/>
        <end position="919"/>
    </location>
</feature>
<evidence type="ECO:0000256" key="5">
    <source>
        <dbReference type="SAM" id="MobiDB-lite"/>
    </source>
</evidence>
<keyword evidence="1" id="KW-0479">Metal-binding</keyword>
<feature type="region of interest" description="Disordered" evidence="5">
    <location>
        <begin position="867"/>
        <end position="890"/>
    </location>
</feature>
<dbReference type="SUPFAM" id="SSF48371">
    <property type="entry name" value="ARM repeat"/>
    <property type="match status" value="2"/>
</dbReference>
<dbReference type="InterPro" id="IPR043136">
    <property type="entry name" value="B30.2/SPRY_sf"/>
</dbReference>
<dbReference type="PROSITE" id="PS50176">
    <property type="entry name" value="ARM_REPEAT"/>
    <property type="match status" value="1"/>
</dbReference>
<keyword evidence="7" id="KW-1185">Reference proteome</keyword>
<dbReference type="PANTHER" id="PTHR13363:SF0">
    <property type="entry name" value="B30.2_SPRY DOMAIN-CONTAINING PROTEIN"/>
    <property type="match status" value="1"/>
</dbReference>